<name>A0ABT1SJX6_9FIRM</name>
<evidence type="ECO:0000313" key="4">
    <source>
        <dbReference type="Proteomes" id="UP001524435"/>
    </source>
</evidence>
<dbReference type="Proteomes" id="UP001524435">
    <property type="component" value="Unassembled WGS sequence"/>
</dbReference>
<evidence type="ECO:0000313" key="3">
    <source>
        <dbReference type="EMBL" id="MCQ5121313.1"/>
    </source>
</evidence>
<accession>A0ABT1SJX6</accession>
<dbReference type="PANTHER" id="PTHR43151:SF1">
    <property type="entry name" value="SSR2333 PROTEIN"/>
    <property type="match status" value="1"/>
</dbReference>
<reference evidence="3 4" key="1">
    <citation type="submission" date="2022-06" db="EMBL/GenBank/DDBJ databases">
        <title>Isolation of gut microbiota from human fecal samples.</title>
        <authorList>
            <person name="Pamer E.G."/>
            <person name="Barat B."/>
            <person name="Waligurski E."/>
            <person name="Medina S."/>
            <person name="Paddock L."/>
            <person name="Mostad J."/>
        </authorList>
    </citation>
    <scope>NUCLEOTIDE SEQUENCE [LARGE SCALE GENOMIC DNA]</scope>
    <source>
        <strain evidence="3 4">DFI.6.1</strain>
    </source>
</reference>
<sequence length="69" mass="7639">MPITYVEEGKTVQIQKITGKDKLRSHLANMGFVEKGNITVIQRVAGNMILEVKGTRVAIDEALANRIMV</sequence>
<dbReference type="SUPFAM" id="SSF50037">
    <property type="entry name" value="C-terminal domain of transcriptional repressors"/>
    <property type="match status" value="1"/>
</dbReference>
<feature type="domain" description="Ferrous iron transporter FeoA-like" evidence="2">
    <location>
        <begin position="1"/>
        <end position="69"/>
    </location>
</feature>
<dbReference type="SMART" id="SM00899">
    <property type="entry name" value="FeoA"/>
    <property type="match status" value="1"/>
</dbReference>
<dbReference type="RefSeq" id="WP_219718870.1">
    <property type="nucleotide sequence ID" value="NZ_CALVCM010000026.1"/>
</dbReference>
<organism evidence="3 4">
    <name type="scientific">Massilicoli timonensis</name>
    <dbReference type="NCBI Taxonomy" id="2015901"/>
    <lineage>
        <taxon>Bacteria</taxon>
        <taxon>Bacillati</taxon>
        <taxon>Bacillota</taxon>
        <taxon>Erysipelotrichia</taxon>
        <taxon>Erysipelotrichales</taxon>
        <taxon>Erysipelotrichaceae</taxon>
        <taxon>Massilicoli</taxon>
    </lineage>
</organism>
<dbReference type="Gene3D" id="2.30.30.90">
    <property type="match status" value="1"/>
</dbReference>
<comment type="caution">
    <text evidence="3">The sequence shown here is derived from an EMBL/GenBank/DDBJ whole genome shotgun (WGS) entry which is preliminary data.</text>
</comment>
<protein>
    <submittedName>
        <fullName evidence="3">Ferrous iron transport protein A</fullName>
    </submittedName>
</protein>
<dbReference type="InterPro" id="IPR038157">
    <property type="entry name" value="FeoA_core_dom"/>
</dbReference>
<evidence type="ECO:0000259" key="2">
    <source>
        <dbReference type="SMART" id="SM00899"/>
    </source>
</evidence>
<gene>
    <name evidence="3" type="ORF">NE663_03430</name>
</gene>
<evidence type="ECO:0000256" key="1">
    <source>
        <dbReference type="ARBA" id="ARBA00023004"/>
    </source>
</evidence>
<keyword evidence="1" id="KW-0408">Iron</keyword>
<dbReference type="EMBL" id="JANGCH010000003">
    <property type="protein sequence ID" value="MCQ5121313.1"/>
    <property type="molecule type" value="Genomic_DNA"/>
</dbReference>
<dbReference type="Pfam" id="PF04023">
    <property type="entry name" value="FeoA"/>
    <property type="match status" value="1"/>
</dbReference>
<dbReference type="InterPro" id="IPR007167">
    <property type="entry name" value="Fe-transptr_FeoA-like"/>
</dbReference>
<proteinExistence type="predicted"/>
<keyword evidence="4" id="KW-1185">Reference proteome</keyword>
<dbReference type="PANTHER" id="PTHR43151">
    <property type="entry name" value="FEOA FAMILY PROTEIN"/>
    <property type="match status" value="1"/>
</dbReference>
<dbReference type="InterPro" id="IPR053184">
    <property type="entry name" value="FeoA-like"/>
</dbReference>
<dbReference type="InterPro" id="IPR008988">
    <property type="entry name" value="Transcriptional_repressor_C"/>
</dbReference>